<evidence type="ECO:0000256" key="1">
    <source>
        <dbReference type="SAM" id="MobiDB-lite"/>
    </source>
</evidence>
<feature type="compositionally biased region" description="Polar residues" evidence="1">
    <location>
        <begin position="1"/>
        <end position="10"/>
    </location>
</feature>
<dbReference type="Proteomes" id="UP000054018">
    <property type="component" value="Unassembled WGS sequence"/>
</dbReference>
<name>A0A0C9ZEP4_9AGAM</name>
<organism evidence="2 3">
    <name type="scientific">Pisolithus microcarpus 441</name>
    <dbReference type="NCBI Taxonomy" id="765257"/>
    <lineage>
        <taxon>Eukaryota</taxon>
        <taxon>Fungi</taxon>
        <taxon>Dikarya</taxon>
        <taxon>Basidiomycota</taxon>
        <taxon>Agaricomycotina</taxon>
        <taxon>Agaricomycetes</taxon>
        <taxon>Agaricomycetidae</taxon>
        <taxon>Boletales</taxon>
        <taxon>Sclerodermatineae</taxon>
        <taxon>Pisolithaceae</taxon>
        <taxon>Pisolithus</taxon>
    </lineage>
</organism>
<accession>A0A0C9ZEP4</accession>
<gene>
    <name evidence="2" type="ORF">PISMIDRAFT_142198</name>
</gene>
<dbReference type="AlphaFoldDB" id="A0A0C9ZEP4"/>
<dbReference type="HOGENOM" id="CLU_3069551_0_0_1"/>
<reference evidence="3" key="2">
    <citation type="submission" date="2015-01" db="EMBL/GenBank/DDBJ databases">
        <title>Evolutionary Origins and Diversification of the Mycorrhizal Mutualists.</title>
        <authorList>
            <consortium name="DOE Joint Genome Institute"/>
            <consortium name="Mycorrhizal Genomics Consortium"/>
            <person name="Kohler A."/>
            <person name="Kuo A."/>
            <person name="Nagy L.G."/>
            <person name="Floudas D."/>
            <person name="Copeland A."/>
            <person name="Barry K.W."/>
            <person name="Cichocki N."/>
            <person name="Veneault-Fourrey C."/>
            <person name="LaButti K."/>
            <person name="Lindquist E.A."/>
            <person name="Lipzen A."/>
            <person name="Lundell T."/>
            <person name="Morin E."/>
            <person name="Murat C."/>
            <person name="Riley R."/>
            <person name="Ohm R."/>
            <person name="Sun H."/>
            <person name="Tunlid A."/>
            <person name="Henrissat B."/>
            <person name="Grigoriev I.V."/>
            <person name="Hibbett D.S."/>
            <person name="Martin F."/>
        </authorList>
    </citation>
    <scope>NUCLEOTIDE SEQUENCE [LARGE SCALE GENOMIC DNA]</scope>
    <source>
        <strain evidence="3">441</strain>
    </source>
</reference>
<feature type="compositionally biased region" description="Basic and acidic residues" evidence="1">
    <location>
        <begin position="29"/>
        <end position="45"/>
    </location>
</feature>
<evidence type="ECO:0000313" key="2">
    <source>
        <dbReference type="EMBL" id="KIK27811.1"/>
    </source>
</evidence>
<protein>
    <submittedName>
        <fullName evidence="2">Uncharacterized protein</fullName>
    </submittedName>
</protein>
<evidence type="ECO:0000313" key="3">
    <source>
        <dbReference type="Proteomes" id="UP000054018"/>
    </source>
</evidence>
<reference evidence="2 3" key="1">
    <citation type="submission" date="2014-04" db="EMBL/GenBank/DDBJ databases">
        <authorList>
            <consortium name="DOE Joint Genome Institute"/>
            <person name="Kuo A."/>
            <person name="Kohler A."/>
            <person name="Costa M.D."/>
            <person name="Nagy L.G."/>
            <person name="Floudas D."/>
            <person name="Copeland A."/>
            <person name="Barry K.W."/>
            <person name="Cichocki N."/>
            <person name="Veneault-Fourrey C."/>
            <person name="LaButti K."/>
            <person name="Lindquist E.A."/>
            <person name="Lipzen A."/>
            <person name="Lundell T."/>
            <person name="Morin E."/>
            <person name="Murat C."/>
            <person name="Sun H."/>
            <person name="Tunlid A."/>
            <person name="Henrissat B."/>
            <person name="Grigoriev I.V."/>
            <person name="Hibbett D.S."/>
            <person name="Martin F."/>
            <person name="Nordberg H.P."/>
            <person name="Cantor M.N."/>
            <person name="Hua S.X."/>
        </authorList>
    </citation>
    <scope>NUCLEOTIDE SEQUENCE [LARGE SCALE GENOMIC DNA]</scope>
    <source>
        <strain evidence="2 3">441</strain>
    </source>
</reference>
<feature type="region of interest" description="Disordered" evidence="1">
    <location>
        <begin position="1"/>
        <end position="53"/>
    </location>
</feature>
<sequence>MPSSQGTSCSLIPREPDFRTYSIQGIKGENTDKGQRTTDDEERSHRLSNTADQ</sequence>
<proteinExistence type="predicted"/>
<dbReference type="EMBL" id="KN833694">
    <property type="protein sequence ID" value="KIK27811.1"/>
    <property type="molecule type" value="Genomic_DNA"/>
</dbReference>
<keyword evidence="3" id="KW-1185">Reference proteome</keyword>